<feature type="chain" id="PRO_5047496787" evidence="1">
    <location>
        <begin position="25"/>
        <end position="246"/>
    </location>
</feature>
<name>A0ABU9T3U9_9HYPH</name>
<gene>
    <name evidence="2" type="ORF">WNY59_04250</name>
</gene>
<dbReference type="Pfam" id="PF10016">
    <property type="entry name" value="DUF2259"/>
    <property type="match status" value="1"/>
</dbReference>
<dbReference type="EMBL" id="JBBMQO010000002">
    <property type="protein sequence ID" value="MEM5500797.1"/>
    <property type="molecule type" value="Genomic_DNA"/>
</dbReference>
<dbReference type="Proteomes" id="UP001477870">
    <property type="component" value="Unassembled WGS sequence"/>
</dbReference>
<reference evidence="2 3" key="1">
    <citation type="submission" date="2024-03" db="EMBL/GenBank/DDBJ databases">
        <title>Community enrichment and isolation of bacterial strains for fucoidan degradation.</title>
        <authorList>
            <person name="Sichert A."/>
        </authorList>
    </citation>
    <scope>NUCLEOTIDE SEQUENCE [LARGE SCALE GENOMIC DNA]</scope>
    <source>
        <strain evidence="2 3">AS62</strain>
    </source>
</reference>
<dbReference type="InterPro" id="IPR018725">
    <property type="entry name" value="DUF2259_secreted"/>
</dbReference>
<keyword evidence="1" id="KW-0732">Signal</keyword>
<sequence>MIRFLTPRIVPAALLALSSSVSFAGDFSTLNVLGFSQDGSIFAFEEYGIQDGSGFPYANRFYIDTATDSFVSGSPIRKRLEDESASVNDVRDMAAQSGSAIIEDDELVDGFVAGLNSVTETSADPYRMAVNPRPVVPPIDAEIEFRLKELQFAASGSCAGITESSVGFKLTQIATEAGQKAKVLHEDVSIPTSRSCPTGYRIGGVYTYYPPASKPVYAVTIAVKSYGFEGPDYRWMAVTTHAEASD</sequence>
<evidence type="ECO:0000256" key="1">
    <source>
        <dbReference type="SAM" id="SignalP"/>
    </source>
</evidence>
<comment type="caution">
    <text evidence="2">The sequence shown here is derived from an EMBL/GenBank/DDBJ whole genome shotgun (WGS) entry which is preliminary data.</text>
</comment>
<proteinExistence type="predicted"/>
<feature type="signal peptide" evidence="1">
    <location>
        <begin position="1"/>
        <end position="24"/>
    </location>
</feature>
<accession>A0ABU9T3U9</accession>
<evidence type="ECO:0000313" key="3">
    <source>
        <dbReference type="Proteomes" id="UP001477870"/>
    </source>
</evidence>
<evidence type="ECO:0000313" key="2">
    <source>
        <dbReference type="EMBL" id="MEM5500797.1"/>
    </source>
</evidence>
<organism evidence="2 3">
    <name type="scientific">Ahrensia kielensis</name>
    <dbReference type="NCBI Taxonomy" id="76980"/>
    <lineage>
        <taxon>Bacteria</taxon>
        <taxon>Pseudomonadati</taxon>
        <taxon>Pseudomonadota</taxon>
        <taxon>Alphaproteobacteria</taxon>
        <taxon>Hyphomicrobiales</taxon>
        <taxon>Ahrensiaceae</taxon>
        <taxon>Ahrensia</taxon>
    </lineage>
</organism>
<keyword evidence="3" id="KW-1185">Reference proteome</keyword>
<protein>
    <submittedName>
        <fullName evidence="2">DUF2259 domain-containing protein</fullName>
    </submittedName>
</protein>